<evidence type="ECO:0000256" key="1">
    <source>
        <dbReference type="ARBA" id="ARBA00007073"/>
    </source>
</evidence>
<dbReference type="Gene3D" id="3.30.310.50">
    <property type="entry name" value="Alpha-D-phosphohexomutase, C-terminal domain"/>
    <property type="match status" value="1"/>
</dbReference>
<dbReference type="Proteomes" id="UP000823872">
    <property type="component" value="Chromosome X"/>
</dbReference>
<dbReference type="PANTHER" id="PTHR31283">
    <property type="entry name" value="EKC/KEOPS COMPLEX SUBUNIT PCC1 FAMILY MEMBER"/>
    <property type="match status" value="1"/>
</dbReference>
<feature type="compositionally biased region" description="Gly residues" evidence="2">
    <location>
        <begin position="34"/>
        <end position="59"/>
    </location>
</feature>
<evidence type="ECO:0000313" key="4">
    <source>
        <dbReference type="Proteomes" id="UP000823872"/>
    </source>
</evidence>
<dbReference type="InterPro" id="IPR015419">
    <property type="entry name" value="CTAG/Pcc1"/>
</dbReference>
<gene>
    <name evidence="3" type="primary">LGALSL</name>
</gene>
<feature type="region of interest" description="Disordered" evidence="2">
    <location>
        <begin position="19"/>
        <end position="90"/>
    </location>
</feature>
<dbReference type="GeneTree" id="ENSGT00410000025802"/>
<sequence>MLGGLDLRRSLTTMEAADAAAGGEAGGAHNARDGQGGQEGQEGQGGGLGRRGHGHGLGGADAEAAVAGEAPRVPRPPHAPGPGGDALSTAGRPETRVHIFALGVPFPSQLEAEIACASFAPYRDPYGCLVGQQLTVFGSVLAIRWRAENPFLLRISIINFLDQLCVVIRTMQRFRFPVPAKPALAKGG</sequence>
<dbReference type="Pfam" id="PF09341">
    <property type="entry name" value="Pcc1"/>
    <property type="match status" value="1"/>
</dbReference>
<keyword evidence="4" id="KW-1185">Reference proteome</keyword>
<comment type="similarity">
    <text evidence="1">Belongs to the CTAG/PCC1 family.</text>
</comment>
<reference evidence="3" key="2">
    <citation type="submission" date="2025-08" db="UniProtKB">
        <authorList>
            <consortium name="Ensembl"/>
        </authorList>
    </citation>
    <scope>IDENTIFICATION</scope>
    <source>
        <strain evidence="3">breed Abyssinian</strain>
    </source>
</reference>
<protein>
    <submittedName>
        <fullName evidence="3">Uncharacterized protein</fullName>
    </submittedName>
</protein>
<dbReference type="PANTHER" id="PTHR31283:SF19">
    <property type="entry name" value="EKC_KEOPS COMPLEX SUBUNIT LAGE3"/>
    <property type="match status" value="1"/>
</dbReference>
<proteinExistence type="inferred from homology"/>
<reference evidence="3 4" key="1">
    <citation type="submission" date="2021-02" db="EMBL/GenBank/DDBJ databases">
        <title>Safari Cat Assemblies.</title>
        <authorList>
            <person name="Bredemeyer K.R."/>
            <person name="Murphy W.J."/>
        </authorList>
    </citation>
    <scope>NUCLEOTIDE SEQUENCE [LARGE SCALE GENOMIC DNA]</scope>
</reference>
<evidence type="ECO:0000256" key="2">
    <source>
        <dbReference type="SAM" id="MobiDB-lite"/>
    </source>
</evidence>
<reference evidence="3" key="3">
    <citation type="submission" date="2025-09" db="UniProtKB">
        <authorList>
            <consortium name="Ensembl"/>
        </authorList>
    </citation>
    <scope>IDENTIFICATION</scope>
    <source>
        <strain evidence="3">breed Abyssinian</strain>
    </source>
</reference>
<evidence type="ECO:0000313" key="3">
    <source>
        <dbReference type="Ensembl" id="ENSFCTP00005001415.1"/>
    </source>
</evidence>
<name>A0ABI7VT82_FELCA</name>
<accession>A0ABI7VT82</accession>
<feature type="compositionally biased region" description="Low complexity" evidence="2">
    <location>
        <begin position="60"/>
        <end position="71"/>
    </location>
</feature>
<organism evidence="3 4">
    <name type="scientific">Felis catus</name>
    <name type="common">Cat</name>
    <name type="synonym">Felis silvestris catus</name>
    <dbReference type="NCBI Taxonomy" id="9685"/>
    <lineage>
        <taxon>Eukaryota</taxon>
        <taxon>Metazoa</taxon>
        <taxon>Chordata</taxon>
        <taxon>Craniata</taxon>
        <taxon>Vertebrata</taxon>
        <taxon>Euteleostomi</taxon>
        <taxon>Mammalia</taxon>
        <taxon>Eutheria</taxon>
        <taxon>Laurasiatheria</taxon>
        <taxon>Carnivora</taxon>
        <taxon>Feliformia</taxon>
        <taxon>Felidae</taxon>
        <taxon>Felinae</taxon>
        <taxon>Felis</taxon>
    </lineage>
</organism>
<dbReference type="Ensembl" id="ENSFCTT00005002422.1">
    <property type="protein sequence ID" value="ENSFCTP00005001415.1"/>
    <property type="gene ID" value="ENSFCTG00005000928.1"/>
</dbReference>